<name>A0ABM1DUF0_PRICU</name>
<evidence type="ECO:0000256" key="1">
    <source>
        <dbReference type="SAM" id="MobiDB-lite"/>
    </source>
</evidence>
<evidence type="ECO:0000313" key="2">
    <source>
        <dbReference type="Proteomes" id="UP000695022"/>
    </source>
</evidence>
<feature type="region of interest" description="Disordered" evidence="1">
    <location>
        <begin position="247"/>
        <end position="267"/>
    </location>
</feature>
<dbReference type="Proteomes" id="UP000695022">
    <property type="component" value="Unplaced"/>
</dbReference>
<feature type="compositionally biased region" description="Low complexity" evidence="1">
    <location>
        <begin position="202"/>
        <end position="211"/>
    </location>
</feature>
<feature type="compositionally biased region" description="Basic and acidic residues" evidence="1">
    <location>
        <begin position="375"/>
        <end position="384"/>
    </location>
</feature>
<evidence type="ECO:0000313" key="3">
    <source>
        <dbReference type="RefSeq" id="XP_014663571.1"/>
    </source>
</evidence>
<dbReference type="GeneID" id="106806211"/>
<organism evidence="2 3">
    <name type="scientific">Priapulus caudatus</name>
    <name type="common">Priapulid worm</name>
    <dbReference type="NCBI Taxonomy" id="37621"/>
    <lineage>
        <taxon>Eukaryota</taxon>
        <taxon>Metazoa</taxon>
        <taxon>Ecdysozoa</taxon>
        <taxon>Scalidophora</taxon>
        <taxon>Priapulida</taxon>
        <taxon>Priapulimorpha</taxon>
        <taxon>Priapulimorphida</taxon>
        <taxon>Priapulidae</taxon>
        <taxon>Priapulus</taxon>
    </lineage>
</organism>
<keyword evidence="2" id="KW-1185">Reference proteome</keyword>
<protein>
    <submittedName>
        <fullName evidence="3">Uncharacterized protein LOC106806211</fullName>
    </submittedName>
</protein>
<reference evidence="3" key="1">
    <citation type="submission" date="2025-08" db="UniProtKB">
        <authorList>
            <consortium name="RefSeq"/>
        </authorList>
    </citation>
    <scope>IDENTIFICATION</scope>
</reference>
<feature type="compositionally biased region" description="Polar residues" evidence="1">
    <location>
        <begin position="455"/>
        <end position="474"/>
    </location>
</feature>
<sequence>MRGKQIQIQQYLTDDTDWCQISQRLNPYEALVLNDVRSQSTTGVEMQLLPVRSVFIDGRPSRNYIWRASSIEIDQSNTHPSVLNGLDSDGDEDCEEDCEAEGEEEGEEEREEGGEYLRGAVTDEEAEPADSTHLLDHPDRAIPGSLSGSLGRPRNRVKLGTSALKPHHDSGFPETSNSEESQEGQAGGGQEAGGQQPHNDGRVSNRNSRASSSSCVCNNNVECSCGAGAPSHYSTCSSGASTLMAPPGNTNNNSTMRSHDNSTMRSCDSNVRSMASVPLSVKSRAELLDSLQLDSVGNRTHDDNSDGDYSLVQRPLENVPEGECLGFASESNREPMRPRRRSRSRSPGGRKSRGSRGSTRARNAGKLPANSFKSGHHDIPRRMPAEAPAASPGVNYKRLHPGQELVGLDLDSANDVNKCPVNYEPHGDVFVGTDPSLPDFAATSDPLYAEYGPFQQATSSSDEPISNRSSRVYI</sequence>
<feature type="region of interest" description="Disordered" evidence="1">
    <location>
        <begin position="320"/>
        <end position="393"/>
    </location>
</feature>
<feature type="compositionally biased region" description="Acidic residues" evidence="1">
    <location>
        <begin position="88"/>
        <end position="114"/>
    </location>
</feature>
<gene>
    <name evidence="3" type="primary">LOC106806211</name>
</gene>
<dbReference type="RefSeq" id="XP_014663571.1">
    <property type="nucleotide sequence ID" value="XM_014808085.1"/>
</dbReference>
<feature type="compositionally biased region" description="Basic residues" evidence="1">
    <location>
        <begin position="338"/>
        <end position="354"/>
    </location>
</feature>
<proteinExistence type="predicted"/>
<feature type="region of interest" description="Disordered" evidence="1">
    <location>
        <begin position="77"/>
        <end position="211"/>
    </location>
</feature>
<feature type="region of interest" description="Disordered" evidence="1">
    <location>
        <begin position="454"/>
        <end position="474"/>
    </location>
</feature>
<accession>A0ABM1DUF0</accession>